<evidence type="ECO:0000256" key="1">
    <source>
        <dbReference type="ARBA" id="ARBA00004173"/>
    </source>
</evidence>
<dbReference type="GO" id="GO:0016020">
    <property type="term" value="C:membrane"/>
    <property type="evidence" value="ECO:0007669"/>
    <property type="project" value="UniProtKB-SubCell"/>
</dbReference>
<sequence length="1090" mass="119752">MGTLSFCRLKLRRGRRLLKRPKSPGPKSANDNHNSNKANDIKRPPSGRRDPSLHEPTFKLNVLQDPIEATVDIVAIHGLGSDFASWGLATDKGKSWLTTLLPTDIPTARVITFSHTPRASHHPLRDTICHLAFHLLQGLRSLRLEHSRARRPIIFIPHSLAGLVVQHALVIARDARDPASRDVYLATRGLMYFGVPGPCSDLARLQGVLADISRITTPQPLKNGKTKDKALWGLESFAADAVALEEGMMDFERIRERLHSASACFCETVPSSTPSGRFIVDQDCVARAAEQVMLRRSHADLMRFDDGSDEGYVALRDWIAHLIDPMVLADELQALQPGPDQLNSLADGRVPTIALTGETGSGRTFLARQFSLRVSRTSGSVFWLNAASRETLFTSYLEVGRKIRDYYWDKYSPMLLSLHGYSVHSARAWLGVMLGLPDLDELLDMRDFKDLDKVRASASVKAITSWFLYPKNEWLLVLDDVGYGVDLFEFLPLKLNGLILLIPQSGDFGNVPPGTVAVEVPAWSETEAFELLLAESRQPHDPCQEQPGLNIVRSLGCKPSSIIHTASLIRQRGVSFQDYLTSTSDVAQALGNAQEHPRKDQISEVVAVASALSDEPLPLDLLVSIENAAGTRLSGDSGCAWWSHSGPDTRRTRVIDSLKELNLVEHVVGSEPPLFRLPAPTRASFGAGEPRQAWLASSACASTIKRQKIGPSTLSAIQAFGRFILPHVLACHERIEHLARYEPSKRDPRRIDFSVLGELCVTQGFPVQAISFFELALREDALGEAGLDSAPRAEAMFSLAMLYEGVNGARCDELLEGIELRDEAGEAEDAGEANLEYRARLAKAERLLARGHSEDALAQFQWLANTYSFSAPLPVNSGFVPALRRLAGLYGEKGHPESAAECRTSVVALYRSLLGPSHPSTLEEEERRALALAETASHHAALGLLEGCLAMRAAVGANAGERHPDMSVTRFRIAVLLDSCLEYEKADGWFLDGLVGMEGVLGEYHPVYLDAKEKLGACFRGRAERAEVWDVGGSERARELAGVAADIFQDVVSAREEVSMDAGRTRNRLGEVLKYMEQLDLRDGEKGLEA</sequence>
<organism evidence="8 9">
    <name type="scientific">Cephalotrichum gorgonifer</name>
    <dbReference type="NCBI Taxonomy" id="2041049"/>
    <lineage>
        <taxon>Eukaryota</taxon>
        <taxon>Fungi</taxon>
        <taxon>Dikarya</taxon>
        <taxon>Ascomycota</taxon>
        <taxon>Pezizomycotina</taxon>
        <taxon>Sordariomycetes</taxon>
        <taxon>Hypocreomycetidae</taxon>
        <taxon>Microascales</taxon>
        <taxon>Microascaceae</taxon>
        <taxon>Cephalotrichum</taxon>
    </lineage>
</organism>
<dbReference type="AlphaFoldDB" id="A0AAE8MRM3"/>
<evidence type="ECO:0000256" key="5">
    <source>
        <dbReference type="ARBA" id="ARBA00023128"/>
    </source>
</evidence>
<keyword evidence="5" id="KW-0496">Mitochondrion</keyword>
<accession>A0AAE8MRM3</accession>
<dbReference type="InterPro" id="IPR052374">
    <property type="entry name" value="SERAC1"/>
</dbReference>
<evidence type="ECO:0000256" key="6">
    <source>
        <dbReference type="ARBA" id="ARBA00023136"/>
    </source>
</evidence>
<keyword evidence="9" id="KW-1185">Reference proteome</keyword>
<dbReference type="SUPFAM" id="SSF48452">
    <property type="entry name" value="TPR-like"/>
    <property type="match status" value="1"/>
</dbReference>
<dbReference type="InterPro" id="IPR011990">
    <property type="entry name" value="TPR-like_helical_dom_sf"/>
</dbReference>
<feature type="compositionally biased region" description="Polar residues" evidence="7">
    <location>
        <begin position="29"/>
        <end position="38"/>
    </location>
</feature>
<dbReference type="PANTHER" id="PTHR48182:SF2">
    <property type="entry name" value="PROTEIN SERAC1"/>
    <property type="match status" value="1"/>
</dbReference>
<proteinExistence type="predicted"/>
<keyword evidence="6" id="KW-0472">Membrane</keyword>
<dbReference type="Gene3D" id="1.25.40.10">
    <property type="entry name" value="Tetratricopeptide repeat domain"/>
    <property type="match status" value="1"/>
</dbReference>
<feature type="compositionally biased region" description="Basic and acidic residues" evidence="7">
    <location>
        <begin position="39"/>
        <end position="54"/>
    </location>
</feature>
<dbReference type="GO" id="GO:0005783">
    <property type="term" value="C:endoplasmic reticulum"/>
    <property type="evidence" value="ECO:0007669"/>
    <property type="project" value="UniProtKB-SubCell"/>
</dbReference>
<dbReference type="SUPFAM" id="SSF52540">
    <property type="entry name" value="P-loop containing nucleoside triphosphate hydrolases"/>
    <property type="match status" value="1"/>
</dbReference>
<dbReference type="Gene3D" id="3.40.50.300">
    <property type="entry name" value="P-loop containing nucleotide triphosphate hydrolases"/>
    <property type="match status" value="1"/>
</dbReference>
<dbReference type="Proteomes" id="UP001187682">
    <property type="component" value="Unassembled WGS sequence"/>
</dbReference>
<protein>
    <submittedName>
        <fullName evidence="8">Uncharacterized protein</fullName>
    </submittedName>
</protein>
<keyword evidence="4" id="KW-0256">Endoplasmic reticulum</keyword>
<comment type="subcellular location">
    <subcellularLocation>
        <location evidence="2">Endoplasmic reticulum</location>
    </subcellularLocation>
    <subcellularLocation>
        <location evidence="3">Membrane</location>
    </subcellularLocation>
    <subcellularLocation>
        <location evidence="1">Mitochondrion</location>
    </subcellularLocation>
</comment>
<evidence type="ECO:0000256" key="2">
    <source>
        <dbReference type="ARBA" id="ARBA00004240"/>
    </source>
</evidence>
<dbReference type="InterPro" id="IPR027417">
    <property type="entry name" value="P-loop_NTPase"/>
</dbReference>
<evidence type="ECO:0000256" key="4">
    <source>
        <dbReference type="ARBA" id="ARBA00022824"/>
    </source>
</evidence>
<dbReference type="InterPro" id="IPR029058">
    <property type="entry name" value="AB_hydrolase_fold"/>
</dbReference>
<evidence type="ECO:0000313" key="8">
    <source>
        <dbReference type="EMBL" id="SPN98777.1"/>
    </source>
</evidence>
<evidence type="ECO:0000256" key="7">
    <source>
        <dbReference type="SAM" id="MobiDB-lite"/>
    </source>
</evidence>
<gene>
    <name evidence="8" type="ORF">DNG_01818</name>
</gene>
<name>A0AAE8MRM3_9PEZI</name>
<dbReference type="EMBL" id="ONZQ02000002">
    <property type="protein sequence ID" value="SPN98777.1"/>
    <property type="molecule type" value="Genomic_DNA"/>
</dbReference>
<evidence type="ECO:0000313" key="9">
    <source>
        <dbReference type="Proteomes" id="UP001187682"/>
    </source>
</evidence>
<dbReference type="GO" id="GO:0005739">
    <property type="term" value="C:mitochondrion"/>
    <property type="evidence" value="ECO:0007669"/>
    <property type="project" value="UniProtKB-SubCell"/>
</dbReference>
<comment type="caution">
    <text evidence="8">The sequence shown here is derived from an EMBL/GenBank/DDBJ whole genome shotgun (WGS) entry which is preliminary data.</text>
</comment>
<dbReference type="PANTHER" id="PTHR48182">
    <property type="entry name" value="PROTEIN SERAC1"/>
    <property type="match status" value="1"/>
</dbReference>
<evidence type="ECO:0000256" key="3">
    <source>
        <dbReference type="ARBA" id="ARBA00004370"/>
    </source>
</evidence>
<reference evidence="8" key="1">
    <citation type="submission" date="2018-03" db="EMBL/GenBank/DDBJ databases">
        <authorList>
            <person name="Guldener U."/>
        </authorList>
    </citation>
    <scope>NUCLEOTIDE SEQUENCE</scope>
</reference>
<dbReference type="SUPFAM" id="SSF53474">
    <property type="entry name" value="alpha/beta-Hydrolases"/>
    <property type="match status" value="1"/>
</dbReference>
<feature type="region of interest" description="Disordered" evidence="7">
    <location>
        <begin position="15"/>
        <end position="54"/>
    </location>
</feature>